<feature type="domain" description="FF" evidence="4">
    <location>
        <begin position="714"/>
        <end position="768"/>
    </location>
</feature>
<evidence type="ECO:0008006" key="7">
    <source>
        <dbReference type="Google" id="ProtNLM"/>
    </source>
</evidence>
<dbReference type="FunFam" id="1.10.10.440:FF:000020">
    <property type="entry name" value="Pre-mRNA-processing protein 40C"/>
    <property type="match status" value="1"/>
</dbReference>
<dbReference type="EMBL" id="JAJJMA010015981">
    <property type="protein sequence ID" value="MCL7022866.1"/>
    <property type="molecule type" value="Genomic_DNA"/>
</dbReference>
<dbReference type="SUPFAM" id="SSF51045">
    <property type="entry name" value="WW domain"/>
    <property type="match status" value="2"/>
</dbReference>
<dbReference type="SUPFAM" id="SSF81698">
    <property type="entry name" value="FF domain"/>
    <property type="match status" value="5"/>
</dbReference>
<evidence type="ECO:0000259" key="4">
    <source>
        <dbReference type="PROSITE" id="PS51676"/>
    </source>
</evidence>
<feature type="region of interest" description="Disordered" evidence="2">
    <location>
        <begin position="776"/>
        <end position="804"/>
    </location>
</feature>
<feature type="compositionally biased region" description="Basic and acidic residues" evidence="2">
    <location>
        <begin position="942"/>
        <end position="971"/>
    </location>
</feature>
<dbReference type="CDD" id="cd00201">
    <property type="entry name" value="WW"/>
    <property type="match status" value="2"/>
</dbReference>
<dbReference type="Pfam" id="PF01846">
    <property type="entry name" value="FF"/>
    <property type="match status" value="5"/>
</dbReference>
<dbReference type="GO" id="GO:0003712">
    <property type="term" value="F:transcription coregulator activity"/>
    <property type="evidence" value="ECO:0007669"/>
    <property type="project" value="TreeGrafter"/>
</dbReference>
<keyword evidence="6" id="KW-1185">Reference proteome</keyword>
<dbReference type="InterPro" id="IPR001202">
    <property type="entry name" value="WW_dom"/>
</dbReference>
<feature type="domain" description="WW" evidence="3">
    <location>
        <begin position="357"/>
        <end position="390"/>
    </location>
</feature>
<dbReference type="InterPro" id="IPR036517">
    <property type="entry name" value="FF_domain_sf"/>
</dbReference>
<feature type="domain" description="FF" evidence="4">
    <location>
        <begin position="646"/>
        <end position="701"/>
    </location>
</feature>
<dbReference type="SMART" id="SM00456">
    <property type="entry name" value="WW"/>
    <property type="match status" value="2"/>
</dbReference>
<dbReference type="Gene3D" id="2.20.70.10">
    <property type="match status" value="2"/>
</dbReference>
<dbReference type="GO" id="GO:0005634">
    <property type="term" value="C:nucleus"/>
    <property type="evidence" value="ECO:0007669"/>
    <property type="project" value="TreeGrafter"/>
</dbReference>
<dbReference type="FunFam" id="1.10.10.440:FF:000028">
    <property type="entry name" value="Pre-mRNA-processing protein 40C"/>
    <property type="match status" value="1"/>
</dbReference>
<keyword evidence="1" id="KW-0677">Repeat</keyword>
<dbReference type="Gene3D" id="1.10.10.440">
    <property type="entry name" value="FF domain"/>
    <property type="match status" value="5"/>
</dbReference>
<dbReference type="PROSITE" id="PS51676">
    <property type="entry name" value="FF"/>
    <property type="match status" value="3"/>
</dbReference>
<feature type="region of interest" description="Disordered" evidence="2">
    <location>
        <begin position="839"/>
        <end position="859"/>
    </location>
</feature>
<dbReference type="InterPro" id="IPR002713">
    <property type="entry name" value="FF_domain"/>
</dbReference>
<feature type="region of interest" description="Disordered" evidence="2">
    <location>
        <begin position="139"/>
        <end position="226"/>
    </location>
</feature>
<dbReference type="FunFam" id="1.10.10.440:FF:000021">
    <property type="entry name" value="pre-mRNA-processing protein 40C isoform X1"/>
    <property type="match status" value="1"/>
</dbReference>
<protein>
    <recommendedName>
        <fullName evidence="7">Pre-mRNA-processing protein 40C</fullName>
    </recommendedName>
</protein>
<evidence type="ECO:0000256" key="2">
    <source>
        <dbReference type="SAM" id="MobiDB-lite"/>
    </source>
</evidence>
<feature type="compositionally biased region" description="Polar residues" evidence="2">
    <location>
        <begin position="139"/>
        <end position="185"/>
    </location>
</feature>
<evidence type="ECO:0000259" key="3">
    <source>
        <dbReference type="PROSITE" id="PS50020"/>
    </source>
</evidence>
<dbReference type="PANTHER" id="PTHR15377:SF3">
    <property type="entry name" value="WW DOMAIN-CONTAINING PROTEIN"/>
    <property type="match status" value="1"/>
</dbReference>
<proteinExistence type="predicted"/>
<reference evidence="5" key="1">
    <citation type="submission" date="2022-03" db="EMBL/GenBank/DDBJ databases">
        <title>A functionally conserved STORR gene fusion in Papaver species that diverged 16.8 million years ago.</title>
        <authorList>
            <person name="Catania T."/>
        </authorList>
    </citation>
    <scope>NUCLEOTIDE SEQUENCE</scope>
    <source>
        <strain evidence="5">S-191538</strain>
    </source>
</reference>
<dbReference type="InterPro" id="IPR045148">
    <property type="entry name" value="TCRG1-like"/>
</dbReference>
<feature type="region of interest" description="Disordered" evidence="2">
    <location>
        <begin position="942"/>
        <end position="983"/>
    </location>
</feature>
<feature type="region of interest" description="Disordered" evidence="2">
    <location>
        <begin position="514"/>
        <end position="581"/>
    </location>
</feature>
<evidence type="ECO:0000313" key="5">
    <source>
        <dbReference type="EMBL" id="MCL7022866.1"/>
    </source>
</evidence>
<feature type="compositionally biased region" description="Low complexity" evidence="2">
    <location>
        <begin position="516"/>
        <end position="530"/>
    </location>
</feature>
<dbReference type="InterPro" id="IPR036020">
    <property type="entry name" value="WW_dom_sf"/>
</dbReference>
<accession>A0AA41UX85</accession>
<evidence type="ECO:0000256" key="1">
    <source>
        <dbReference type="ARBA" id="ARBA00022737"/>
    </source>
</evidence>
<dbReference type="PROSITE" id="PS01159">
    <property type="entry name" value="WW_DOMAIN_1"/>
    <property type="match status" value="2"/>
</dbReference>
<feature type="region of interest" description="Disordered" evidence="2">
    <location>
        <begin position="1"/>
        <end position="125"/>
    </location>
</feature>
<dbReference type="GO" id="GO:0070063">
    <property type="term" value="F:RNA polymerase binding"/>
    <property type="evidence" value="ECO:0007669"/>
    <property type="project" value="InterPro"/>
</dbReference>
<dbReference type="SMART" id="SM00441">
    <property type="entry name" value="FF"/>
    <property type="match status" value="5"/>
</dbReference>
<dbReference type="Proteomes" id="UP001177140">
    <property type="component" value="Unassembled WGS sequence"/>
</dbReference>
<feature type="domain" description="FF" evidence="4">
    <location>
        <begin position="579"/>
        <end position="633"/>
    </location>
</feature>
<gene>
    <name evidence="5" type="ORF">MKW94_007867</name>
</gene>
<dbReference type="PANTHER" id="PTHR15377">
    <property type="entry name" value="TRANSCRIPTION ELONGATION REGULATOR 1"/>
    <property type="match status" value="1"/>
</dbReference>
<dbReference type="PROSITE" id="PS50020">
    <property type="entry name" value="WW_DOMAIN_2"/>
    <property type="match status" value="2"/>
</dbReference>
<dbReference type="Pfam" id="PF00397">
    <property type="entry name" value="WW"/>
    <property type="match status" value="2"/>
</dbReference>
<organism evidence="5 6">
    <name type="scientific">Papaver nudicaule</name>
    <name type="common">Iceland poppy</name>
    <dbReference type="NCBI Taxonomy" id="74823"/>
    <lineage>
        <taxon>Eukaryota</taxon>
        <taxon>Viridiplantae</taxon>
        <taxon>Streptophyta</taxon>
        <taxon>Embryophyta</taxon>
        <taxon>Tracheophyta</taxon>
        <taxon>Spermatophyta</taxon>
        <taxon>Magnoliopsida</taxon>
        <taxon>Ranunculales</taxon>
        <taxon>Papaveraceae</taxon>
        <taxon>Papaveroideae</taxon>
        <taxon>Papaver</taxon>
    </lineage>
</organism>
<feature type="domain" description="WW" evidence="3">
    <location>
        <begin position="415"/>
        <end position="442"/>
    </location>
</feature>
<dbReference type="AlphaFoldDB" id="A0AA41UX85"/>
<evidence type="ECO:0000313" key="6">
    <source>
        <dbReference type="Proteomes" id="UP001177140"/>
    </source>
</evidence>
<feature type="compositionally biased region" description="Basic and acidic residues" evidence="2">
    <location>
        <begin position="842"/>
        <end position="851"/>
    </location>
</feature>
<feature type="compositionally biased region" description="Polar residues" evidence="2">
    <location>
        <begin position="70"/>
        <end position="108"/>
    </location>
</feature>
<sequence length="983" mass="108254">MSSPTWLPEKEQSPMQVANQEAHEIGPPTPVTGASITLASPTVAVEAPAGDSSTLKSSSDTKTDGALESPQANSVPSPSFSYNAVSKGDSVSRNAEQPSTPVMTSNGSAAVASLQPPVPSRTLTTGPSFSYNIMPHNTAGASSHQFQSSTNTSFAAPQEAQTATSASPNSQSLPFRVHPSSSSMWMPTAPAFPGRPVIPGTPSTSGPAGFPPSVSPSTSSSSAHFRQLTPPTPHIPYNSAVQQQFYPPYASRPAMPLPHQTPWLQPPPLGGFQSPPFLPYPPVVPGSYAMPIRGVNLSSGTLADSQLLGVVHPHEPPGELLSSTGPVQSMSRSGMQAELPPGIDHNKQMNGDGGTINTQEDAWTAHKAETGAVYYYNAVTKESTYEKPVGYKGELDKVTVKPTPVSWEKLPGTDWASVTTDDGKKYYYNSITKVSSWQIPSEVTELKKKQDGDLLKTNIISVHNANLPEKGPGPITLSTPAITTGGRDATAFRPCAPGASSALDLIKKKLQDSGVPAASSPLSSSIPAASDVNGSKPAEAAVKNSLGENSKDKQKDTNGDENMSDSSSDSEDVDTGPTKEECIMQFKEMLKERGILPFSKWEKELPKIVFDPRFKAVPGYSSRRSLFEHYVRTRAEEERKEKRAAQKAAIENFKQLLEEASEGIDHKTDYQSFRKKWGTDPRFEALDRKERELLLNERVLPLKRAAEEKIRAVREAATSSFKSMLRDKGDINANSRWSRVKDSLRDDPRYHSVGHEDREILFNDYISELKAAEEEVERVSKAKRDEQDKLKEREREMRKRKERDEQEVERVRLKVRRKVAVSSYQALLVETIKDPQASWTESKSKLERDPQGRCTNPDLDKSDAEKLFRDHVMSLFERCAREFQALLAEVITAEASDQVSEDGKTVLTSWSTAKQILKCDPRYSKMPRKERETLWRRYAEEMQRKRKVGSDSREDKHSTDAKSRSYLDSRRSPGGSRRTHGRS</sequence>
<name>A0AA41UX85_PAPNU</name>
<comment type="caution">
    <text evidence="5">The sequence shown here is derived from an EMBL/GenBank/DDBJ whole genome shotgun (WGS) entry which is preliminary data.</text>
</comment>
<feature type="compositionally biased region" description="Basic and acidic residues" evidence="2">
    <location>
        <begin position="549"/>
        <end position="558"/>
    </location>
</feature>